<sequence length="100" mass="11302">MSEFPTTAHGNRIEVKTLVTLLTRYRSETLSNLGSGRIKQLPLERSWEKPDNDESVTGSMNEKSLNLADGDSPFLEEKLRQEKCVITTNRTTAGDTYLLR</sequence>
<feature type="compositionally biased region" description="Polar residues" evidence="1">
    <location>
        <begin position="55"/>
        <end position="64"/>
    </location>
</feature>
<feature type="region of interest" description="Disordered" evidence="1">
    <location>
        <begin position="47"/>
        <end position="70"/>
    </location>
</feature>
<reference evidence="2" key="2">
    <citation type="journal article" date="2023" name="Science">
        <title>Genomic signatures of disease resistance in endangered staghorn corals.</title>
        <authorList>
            <person name="Vollmer S.V."/>
            <person name="Selwyn J.D."/>
            <person name="Despard B.A."/>
            <person name="Roesel C.L."/>
        </authorList>
    </citation>
    <scope>NUCLEOTIDE SEQUENCE</scope>
    <source>
        <strain evidence="2">K2</strain>
    </source>
</reference>
<organism evidence="2 3">
    <name type="scientific">Acropora cervicornis</name>
    <name type="common">Staghorn coral</name>
    <dbReference type="NCBI Taxonomy" id="6130"/>
    <lineage>
        <taxon>Eukaryota</taxon>
        <taxon>Metazoa</taxon>
        <taxon>Cnidaria</taxon>
        <taxon>Anthozoa</taxon>
        <taxon>Hexacorallia</taxon>
        <taxon>Scleractinia</taxon>
        <taxon>Astrocoeniina</taxon>
        <taxon>Acroporidae</taxon>
        <taxon>Acropora</taxon>
    </lineage>
</organism>
<comment type="caution">
    <text evidence="2">The sequence shown here is derived from an EMBL/GenBank/DDBJ whole genome shotgun (WGS) entry which is preliminary data.</text>
</comment>
<dbReference type="Proteomes" id="UP001249851">
    <property type="component" value="Unassembled WGS sequence"/>
</dbReference>
<evidence type="ECO:0000256" key="1">
    <source>
        <dbReference type="SAM" id="MobiDB-lite"/>
    </source>
</evidence>
<proteinExistence type="predicted"/>
<dbReference type="EMBL" id="JARQWQ010000009">
    <property type="protein sequence ID" value="KAK2569694.1"/>
    <property type="molecule type" value="Genomic_DNA"/>
</dbReference>
<keyword evidence="3" id="KW-1185">Reference proteome</keyword>
<accession>A0AAD9QYC9</accession>
<protein>
    <submittedName>
        <fullName evidence="2">Uncharacterized protein</fullName>
    </submittedName>
</protein>
<name>A0AAD9QYC9_ACRCE</name>
<evidence type="ECO:0000313" key="2">
    <source>
        <dbReference type="EMBL" id="KAK2569694.1"/>
    </source>
</evidence>
<dbReference type="AlphaFoldDB" id="A0AAD9QYC9"/>
<evidence type="ECO:0000313" key="3">
    <source>
        <dbReference type="Proteomes" id="UP001249851"/>
    </source>
</evidence>
<reference evidence="2" key="1">
    <citation type="journal article" date="2023" name="G3 (Bethesda)">
        <title>Whole genome assembly and annotation of the endangered Caribbean coral Acropora cervicornis.</title>
        <authorList>
            <person name="Selwyn J.D."/>
            <person name="Vollmer S.V."/>
        </authorList>
    </citation>
    <scope>NUCLEOTIDE SEQUENCE</scope>
    <source>
        <strain evidence="2">K2</strain>
    </source>
</reference>
<gene>
    <name evidence="2" type="ORF">P5673_005529</name>
</gene>